<evidence type="ECO:0000256" key="3">
    <source>
        <dbReference type="ARBA" id="ARBA00023242"/>
    </source>
</evidence>
<comment type="caution">
    <text evidence="7">The sequence shown here is derived from an EMBL/GenBank/DDBJ whole genome shotgun (WGS) entry which is preliminary data.</text>
</comment>
<feature type="compositionally biased region" description="Basic and acidic residues" evidence="5">
    <location>
        <begin position="565"/>
        <end position="608"/>
    </location>
</feature>
<feature type="region of interest" description="Disordered" evidence="5">
    <location>
        <begin position="44"/>
        <end position="72"/>
    </location>
</feature>
<dbReference type="InterPro" id="IPR000232">
    <property type="entry name" value="HSF_DNA-bd"/>
</dbReference>
<name>K0TJ19_THAOC</name>
<protein>
    <recommendedName>
        <fullName evidence="6">HSF-type DNA-binding domain-containing protein</fullName>
    </recommendedName>
</protein>
<keyword evidence="8" id="KW-1185">Reference proteome</keyword>
<dbReference type="GO" id="GO:0043565">
    <property type="term" value="F:sequence-specific DNA binding"/>
    <property type="evidence" value="ECO:0007669"/>
    <property type="project" value="InterPro"/>
</dbReference>
<feature type="domain" description="HSF-type DNA-binding" evidence="6">
    <location>
        <begin position="177"/>
        <end position="273"/>
    </location>
</feature>
<proteinExistence type="inferred from homology"/>
<sequence>RDLVHRYVRIGEEGCSNRAASWSSVPEAEQARLARSASVGPYSATVAPIPTKPATPIHRNRPRGGSAAISRPGMSHRSVIFMLNPIVSRGAASRSSAAEIRRTSAQRLEPGAGPQGPEKGAPHESAQAGYSHRKARKEAETGSKHPISTTERRLNHTYHDYSRFLVDGGELSKTKKGHRNFPAKIHLMISEVRNNDVITWMPHGRAFKVQNKEALVARVIPNYFVCGKYDSFTRQLNGWGFRRLYQCGPDAGCFYHECFLRDLPELTCMIRRVPPNQGKSIPHAAGEPSEIGLKLTGYCNSSDSSSLFVPFFQDFYTISEKFPVPPPDMKRKQIVRESIQPILPPLKRKAAPSRQMSVPTKPTISAPQIINGRSASEPAVSRSPLEGDDRLLDAKPAGAIHGPTRSNKRLHRTATFPPRQIDRSLSCSDTSRFHPHHPQAMRPGNLYRSQSLEPSFTYPPPPPPYAAHMVPKTLSAVPEYSNYYPGENYPRPPSHYYPRYHYPPPPGMTPPPTFEHPSVVSPSSQFRPIEDGRPCDPNPNGRNDEQIDVQPDDPFAPIPYFSPNKTERKVHGEFTDTSKATKDDQDDTSHRNEPYFESGDSKSNDGTEIKVKATCVIAKTQEVDEVNAGMSEKDRLAWLGDVAMFE</sequence>
<dbReference type="EMBL" id="AGNL01004160">
    <property type="protein sequence ID" value="EJK73851.1"/>
    <property type="molecule type" value="Genomic_DNA"/>
</dbReference>
<dbReference type="PANTHER" id="PTHR10015">
    <property type="entry name" value="HEAT SHOCK TRANSCRIPTION FACTOR"/>
    <property type="match status" value="1"/>
</dbReference>
<evidence type="ECO:0000256" key="1">
    <source>
        <dbReference type="ARBA" id="ARBA00004123"/>
    </source>
</evidence>
<dbReference type="Pfam" id="PF00447">
    <property type="entry name" value="HSF_DNA-bind"/>
    <property type="match status" value="1"/>
</dbReference>
<accession>K0TJ19</accession>
<dbReference type="eggNOG" id="KOG0627">
    <property type="taxonomic scope" value="Eukaryota"/>
</dbReference>
<reference evidence="7 8" key="1">
    <citation type="journal article" date="2012" name="Genome Biol.">
        <title>Genome and low-iron response of an oceanic diatom adapted to chronic iron limitation.</title>
        <authorList>
            <person name="Lommer M."/>
            <person name="Specht M."/>
            <person name="Roy A.S."/>
            <person name="Kraemer L."/>
            <person name="Andreson R."/>
            <person name="Gutowska M.A."/>
            <person name="Wolf J."/>
            <person name="Bergner S.V."/>
            <person name="Schilhabel M.B."/>
            <person name="Klostermeier U.C."/>
            <person name="Beiko R.G."/>
            <person name="Rosenstiel P."/>
            <person name="Hippler M."/>
            <person name="Laroche J."/>
        </authorList>
    </citation>
    <scope>NUCLEOTIDE SEQUENCE [LARGE SCALE GENOMIC DNA]</scope>
    <source>
        <strain evidence="7 8">CCMP1005</strain>
    </source>
</reference>
<dbReference type="InterPro" id="IPR036390">
    <property type="entry name" value="WH_DNA-bd_sf"/>
</dbReference>
<evidence type="ECO:0000313" key="7">
    <source>
        <dbReference type="EMBL" id="EJK73851.1"/>
    </source>
</evidence>
<dbReference type="InterPro" id="IPR036388">
    <property type="entry name" value="WH-like_DNA-bd_sf"/>
</dbReference>
<dbReference type="AlphaFoldDB" id="K0TJ19"/>
<keyword evidence="3" id="KW-0539">Nucleus</keyword>
<evidence type="ECO:0000313" key="8">
    <source>
        <dbReference type="Proteomes" id="UP000266841"/>
    </source>
</evidence>
<dbReference type="PANTHER" id="PTHR10015:SF206">
    <property type="entry name" value="HSF-TYPE DNA-BINDING DOMAIN-CONTAINING PROTEIN"/>
    <property type="match status" value="1"/>
</dbReference>
<dbReference type="Gene3D" id="1.10.10.10">
    <property type="entry name" value="Winged helix-like DNA-binding domain superfamily/Winged helix DNA-binding domain"/>
    <property type="match status" value="1"/>
</dbReference>
<dbReference type="Proteomes" id="UP000266841">
    <property type="component" value="Unassembled WGS sequence"/>
</dbReference>
<dbReference type="GO" id="GO:0003700">
    <property type="term" value="F:DNA-binding transcription factor activity"/>
    <property type="evidence" value="ECO:0007669"/>
    <property type="project" value="InterPro"/>
</dbReference>
<dbReference type="SMART" id="SM00415">
    <property type="entry name" value="HSF"/>
    <property type="match status" value="1"/>
</dbReference>
<dbReference type="GO" id="GO:0005634">
    <property type="term" value="C:nucleus"/>
    <property type="evidence" value="ECO:0007669"/>
    <property type="project" value="UniProtKB-SubCell"/>
</dbReference>
<evidence type="ECO:0000259" key="6">
    <source>
        <dbReference type="SMART" id="SM00415"/>
    </source>
</evidence>
<evidence type="ECO:0000256" key="5">
    <source>
        <dbReference type="SAM" id="MobiDB-lite"/>
    </source>
</evidence>
<dbReference type="PRINTS" id="PR00056">
    <property type="entry name" value="HSFDOMAIN"/>
</dbReference>
<feature type="region of interest" description="Disordered" evidence="5">
    <location>
        <begin position="348"/>
        <end position="460"/>
    </location>
</feature>
<feature type="non-terminal residue" evidence="7">
    <location>
        <position position="1"/>
    </location>
</feature>
<evidence type="ECO:0000256" key="2">
    <source>
        <dbReference type="ARBA" id="ARBA00023125"/>
    </source>
</evidence>
<comment type="subcellular location">
    <subcellularLocation>
        <location evidence="1">Nucleus</location>
    </subcellularLocation>
</comment>
<keyword evidence="2" id="KW-0238">DNA-binding</keyword>
<feature type="region of interest" description="Disordered" evidence="5">
    <location>
        <begin position="507"/>
        <end position="608"/>
    </location>
</feature>
<gene>
    <name evidence="7" type="ORF">THAOC_04505</name>
</gene>
<feature type="region of interest" description="Disordered" evidence="5">
    <location>
        <begin position="94"/>
        <end position="152"/>
    </location>
</feature>
<feature type="compositionally biased region" description="Polar residues" evidence="5">
    <location>
        <begin position="354"/>
        <end position="374"/>
    </location>
</feature>
<comment type="similarity">
    <text evidence="4">Belongs to the HSF family.</text>
</comment>
<evidence type="ECO:0000256" key="4">
    <source>
        <dbReference type="RuleBase" id="RU004020"/>
    </source>
</evidence>
<dbReference type="FunFam" id="1.10.10.10:FF:000479">
    <property type="entry name" value="Predicted protein"/>
    <property type="match status" value="1"/>
</dbReference>
<dbReference type="SUPFAM" id="SSF46785">
    <property type="entry name" value="Winged helix' DNA-binding domain"/>
    <property type="match status" value="1"/>
</dbReference>
<organism evidence="7 8">
    <name type="scientific">Thalassiosira oceanica</name>
    <name type="common">Marine diatom</name>
    <dbReference type="NCBI Taxonomy" id="159749"/>
    <lineage>
        <taxon>Eukaryota</taxon>
        <taxon>Sar</taxon>
        <taxon>Stramenopiles</taxon>
        <taxon>Ochrophyta</taxon>
        <taxon>Bacillariophyta</taxon>
        <taxon>Coscinodiscophyceae</taxon>
        <taxon>Thalassiosirophycidae</taxon>
        <taxon>Thalassiosirales</taxon>
        <taxon>Thalassiosiraceae</taxon>
        <taxon>Thalassiosira</taxon>
    </lineage>
</organism>